<dbReference type="AlphaFoldDB" id="A0A1H6PUN5"/>
<dbReference type="Proteomes" id="UP000182444">
    <property type="component" value="Chromosome 1C"/>
</dbReference>
<sequence length="544" mass="58878">MASSTRKIVQVACAVLWCLFAAGPIFGFAALKPVLVAEGVYSQYCSNSPSDGPCKEQDLRLNFMFNVGAILTNVDAIVVGFVLDKYGPRISGIVGSVVIFVATLVLSNAALLPGDPWLVGYSLLAVGGPFVFISSFHLSNTFVQYSGTILALLTGAFDASSAVFLGFRISYENSGISLSQLFSIYTIVPIFILLAEVFVMPQTSYKSDESFASVVSTSAGHMEAEEQALLEDADLTNYTGRRSSFISNRGSFLSRRRPSLVHEAPTPQNLAQYGSLKGLTARQQLATNWAFLIIVFTTLQMLRINYFVATINSQYTYLLGHEQAQKINGIFDYLLPLGGVLAIPMIGFVLDHMSLVGSWTTVVTLSLTLGALNLVAKPWAAYINVFLFVLYRPLYYTAVSDYAAKIFGFKTFGTVYGVVICISGLFNILQSVLDRLTKQTFHLNPSPVNTILLGATAVSGLALVGYIKSQGQNLKRQFLEIEAEASEPMPMPGTPAVPGVTTTHDPLHGETEISFNDPKHTSKPKKDDGDSCGTGHCNNCVCDV</sequence>
<evidence type="ECO:0000256" key="3">
    <source>
        <dbReference type="ARBA" id="ARBA00022448"/>
    </source>
</evidence>
<evidence type="ECO:0000313" key="10">
    <source>
        <dbReference type="EMBL" id="RDW26907.1"/>
    </source>
</evidence>
<comment type="similarity">
    <text evidence="2">Belongs to the SLC43A transporter (TC 2.A.1.44) family.</text>
</comment>
<evidence type="ECO:0000256" key="7">
    <source>
        <dbReference type="SAM" id="MobiDB-lite"/>
    </source>
</evidence>
<feature type="transmembrane region" description="Helical" evidence="8">
    <location>
        <begin position="61"/>
        <end position="83"/>
    </location>
</feature>
<organism evidence="9 11">
    <name type="scientific">Yarrowia lipolytica</name>
    <name type="common">Candida lipolytica</name>
    <dbReference type="NCBI Taxonomy" id="4952"/>
    <lineage>
        <taxon>Eukaryota</taxon>
        <taxon>Fungi</taxon>
        <taxon>Dikarya</taxon>
        <taxon>Ascomycota</taxon>
        <taxon>Saccharomycotina</taxon>
        <taxon>Dipodascomycetes</taxon>
        <taxon>Dipodascales</taxon>
        <taxon>Dipodascales incertae sedis</taxon>
        <taxon>Yarrowia</taxon>
    </lineage>
</organism>
<dbReference type="InterPro" id="IPR052599">
    <property type="entry name" value="SLC43A_AATransporter"/>
</dbReference>
<name>A0A1H6PUN5_YARLL</name>
<dbReference type="EMBL" id="KZ858971">
    <property type="protein sequence ID" value="RDW26907.1"/>
    <property type="molecule type" value="Genomic_DNA"/>
</dbReference>
<keyword evidence="5 8" id="KW-1133">Transmembrane helix</keyword>
<evidence type="ECO:0000256" key="6">
    <source>
        <dbReference type="ARBA" id="ARBA00023136"/>
    </source>
</evidence>
<keyword evidence="6 8" id="KW-0472">Membrane</keyword>
<dbReference type="EMBL" id="CP017555">
    <property type="protein sequence ID" value="AOW02223.1"/>
    <property type="molecule type" value="Genomic_DNA"/>
</dbReference>
<dbReference type="VEuPathDB" id="FungiDB:YALI1_C02904g"/>
<dbReference type="eggNOG" id="ENOG502QRYG">
    <property type="taxonomic scope" value="Eukaryota"/>
</dbReference>
<dbReference type="Gene3D" id="1.20.1250.20">
    <property type="entry name" value="MFS general substrate transporter like domains"/>
    <property type="match status" value="1"/>
</dbReference>
<dbReference type="PANTHER" id="PTHR20772:SF2">
    <property type="entry name" value="PROTEIN FMP42"/>
    <property type="match status" value="1"/>
</dbReference>
<feature type="transmembrane region" description="Helical" evidence="8">
    <location>
        <begin position="181"/>
        <end position="199"/>
    </location>
</feature>
<reference evidence="10 12" key="2">
    <citation type="submission" date="2018-07" db="EMBL/GenBank/DDBJ databases">
        <title>Draft Genome Assemblies for Five Robust Yarrowia lipolytica Strains Exhibiting High Lipid Production and Pentose Sugar Utilization and Sugar Alcohol Secretion from Undetoxified Lignocellulosic Biomass Hydrolysates.</title>
        <authorList>
            <consortium name="DOE Joint Genome Institute"/>
            <person name="Walker C."/>
            <person name="Ryu S."/>
            <person name="Na H."/>
            <person name="Zane M."/>
            <person name="LaButti K."/>
            <person name="Lipzen A."/>
            <person name="Haridas S."/>
            <person name="Barry K."/>
            <person name="Grigoriev I.V."/>
            <person name="Quarterman J."/>
            <person name="Slininger P."/>
            <person name="Dien B."/>
            <person name="Trinh C.T."/>
        </authorList>
    </citation>
    <scope>NUCLEOTIDE SEQUENCE [LARGE SCALE GENOMIC DNA]</scope>
    <source>
        <strain evidence="10 12">YB392</strain>
    </source>
</reference>
<dbReference type="Proteomes" id="UP000256601">
    <property type="component" value="Unassembled WGS sequence"/>
</dbReference>
<feature type="transmembrane region" description="Helical" evidence="8">
    <location>
        <begin position="118"/>
        <end position="138"/>
    </location>
</feature>
<keyword evidence="4 8" id="KW-0812">Transmembrane</keyword>
<feature type="transmembrane region" description="Helical" evidence="8">
    <location>
        <begin position="449"/>
        <end position="467"/>
    </location>
</feature>
<dbReference type="InterPro" id="IPR036259">
    <property type="entry name" value="MFS_trans_sf"/>
</dbReference>
<evidence type="ECO:0000313" key="9">
    <source>
        <dbReference type="EMBL" id="AOW02223.1"/>
    </source>
</evidence>
<feature type="compositionally biased region" description="Basic and acidic residues" evidence="7">
    <location>
        <begin position="505"/>
        <end position="529"/>
    </location>
</feature>
<dbReference type="RefSeq" id="XP_501351.1">
    <property type="nucleotide sequence ID" value="XM_501351.1"/>
</dbReference>
<comment type="subcellular location">
    <subcellularLocation>
        <location evidence="1">Membrane</location>
        <topology evidence="1">Multi-pass membrane protein</topology>
    </subcellularLocation>
</comment>
<evidence type="ECO:0000256" key="8">
    <source>
        <dbReference type="SAM" id="Phobius"/>
    </source>
</evidence>
<feature type="transmembrane region" description="Helical" evidence="8">
    <location>
        <begin position="289"/>
        <end position="309"/>
    </location>
</feature>
<feature type="region of interest" description="Disordered" evidence="7">
    <location>
        <begin position="499"/>
        <end position="532"/>
    </location>
</feature>
<dbReference type="GO" id="GO:0000329">
    <property type="term" value="C:fungal-type vacuole membrane"/>
    <property type="evidence" value="ECO:0007669"/>
    <property type="project" value="TreeGrafter"/>
</dbReference>
<evidence type="ECO:0000256" key="2">
    <source>
        <dbReference type="ARBA" id="ARBA00006595"/>
    </source>
</evidence>
<dbReference type="GeneID" id="2909106"/>
<feature type="transmembrane region" description="Helical" evidence="8">
    <location>
        <begin position="329"/>
        <end position="349"/>
    </location>
</feature>
<evidence type="ECO:0000256" key="1">
    <source>
        <dbReference type="ARBA" id="ARBA00004141"/>
    </source>
</evidence>
<feature type="transmembrane region" description="Helical" evidence="8">
    <location>
        <begin position="356"/>
        <end position="375"/>
    </location>
</feature>
<proteinExistence type="inferred from homology"/>
<keyword evidence="3" id="KW-0813">Transport</keyword>
<evidence type="ECO:0000256" key="5">
    <source>
        <dbReference type="ARBA" id="ARBA00022989"/>
    </source>
</evidence>
<dbReference type="PANTHER" id="PTHR20772">
    <property type="entry name" value="PROTEIN FMP42"/>
    <property type="match status" value="1"/>
</dbReference>
<dbReference type="SUPFAM" id="SSF103473">
    <property type="entry name" value="MFS general substrate transporter"/>
    <property type="match status" value="1"/>
</dbReference>
<evidence type="ECO:0000313" key="11">
    <source>
        <dbReference type="Proteomes" id="UP000182444"/>
    </source>
</evidence>
<gene>
    <name evidence="10" type="ORF">B0I71DRAFT_130031</name>
    <name evidence="9" type="ORF">YALI1_C02904g</name>
</gene>
<protein>
    <submittedName>
        <fullName evidence="9">Uncharacterized protein</fullName>
    </submittedName>
</protein>
<dbReference type="OMA" id="CNILQQV"/>
<feature type="transmembrane region" description="Helical" evidence="8">
    <location>
        <begin position="150"/>
        <end position="169"/>
    </location>
</feature>
<feature type="transmembrane region" description="Helical" evidence="8">
    <location>
        <begin position="90"/>
        <end position="112"/>
    </location>
</feature>
<evidence type="ECO:0000313" key="12">
    <source>
        <dbReference type="Proteomes" id="UP000256601"/>
    </source>
</evidence>
<reference evidence="9 11" key="1">
    <citation type="journal article" date="2016" name="PLoS ONE">
        <title>Sequence Assembly of Yarrowia lipolytica Strain W29/CLIB89 Shows Transposable Element Diversity.</title>
        <authorList>
            <person name="Magnan C."/>
            <person name="Yu J."/>
            <person name="Chang I."/>
            <person name="Jahn E."/>
            <person name="Kanomata Y."/>
            <person name="Wu J."/>
            <person name="Zeller M."/>
            <person name="Oakes M."/>
            <person name="Baldi P."/>
            <person name="Sandmeyer S."/>
        </authorList>
    </citation>
    <scope>NUCLEOTIDE SEQUENCE [LARGE SCALE GENOMIC DNA]</scope>
    <source>
        <strain evidence="9">CLIB89</strain>
        <strain evidence="11">CLIB89(W29)</strain>
    </source>
</reference>
<evidence type="ECO:0000256" key="4">
    <source>
        <dbReference type="ARBA" id="ARBA00022692"/>
    </source>
</evidence>
<dbReference type="KEGG" id="yli:2909106"/>
<feature type="transmembrane region" description="Helical" evidence="8">
    <location>
        <begin position="381"/>
        <end position="399"/>
    </location>
</feature>
<feature type="transmembrane region" description="Helical" evidence="8">
    <location>
        <begin position="411"/>
        <end position="429"/>
    </location>
</feature>
<dbReference type="OrthoDB" id="330047at2759"/>
<accession>A0A1H6PUN5</accession>
<dbReference type="VEuPathDB" id="FungiDB:YALI0_C02211g"/>